<evidence type="ECO:0000256" key="1">
    <source>
        <dbReference type="SAM" id="Phobius"/>
    </source>
</evidence>
<dbReference type="InterPro" id="IPR007403">
    <property type="entry name" value="DUF456"/>
</dbReference>
<sequence>MLVVDELRDADGGEADAELVVLDFSGDADEHDSTLACRARFGEGRCRHHTGHVDYEIITTVIAGLLLVVAVLGTIIPILPGSILTVITLIGWAWVLGSPAAWTAAIIGAGLAIAGLSASAVLTGRKMKREQIPNGPVLVGVVCAIVGMFVIPVVGLFVGFAVGLLAAEFARRRDFKAAARSSWEALKSMGLGILVEFGCASLAASSFAIGTLVHFLNR</sequence>
<dbReference type="Pfam" id="PF04306">
    <property type="entry name" value="DUF456"/>
    <property type="match status" value="1"/>
</dbReference>
<proteinExistence type="predicted"/>
<keyword evidence="1" id="KW-1133">Transmembrane helix</keyword>
<evidence type="ECO:0008006" key="4">
    <source>
        <dbReference type="Google" id="ProtNLM"/>
    </source>
</evidence>
<comment type="caution">
    <text evidence="2">The sequence shown here is derived from an EMBL/GenBank/DDBJ whole genome shotgun (WGS) entry which is preliminary data.</text>
</comment>
<name>A0ABQ2LXK4_9MICC</name>
<feature type="transmembrane region" description="Helical" evidence="1">
    <location>
        <begin position="189"/>
        <end position="216"/>
    </location>
</feature>
<keyword evidence="3" id="KW-1185">Reference proteome</keyword>
<evidence type="ECO:0000313" key="3">
    <source>
        <dbReference type="Proteomes" id="UP000642509"/>
    </source>
</evidence>
<dbReference type="EMBL" id="BMLQ01000003">
    <property type="protein sequence ID" value="GGO43443.1"/>
    <property type="molecule type" value="Genomic_DNA"/>
</dbReference>
<keyword evidence="1" id="KW-0812">Transmembrane</keyword>
<feature type="transmembrane region" description="Helical" evidence="1">
    <location>
        <begin position="65"/>
        <end position="94"/>
    </location>
</feature>
<feature type="transmembrane region" description="Helical" evidence="1">
    <location>
        <begin position="136"/>
        <end position="169"/>
    </location>
</feature>
<organism evidence="2 3">
    <name type="scientific">Citricoccus zhacaiensis</name>
    <dbReference type="NCBI Taxonomy" id="489142"/>
    <lineage>
        <taxon>Bacteria</taxon>
        <taxon>Bacillati</taxon>
        <taxon>Actinomycetota</taxon>
        <taxon>Actinomycetes</taxon>
        <taxon>Micrococcales</taxon>
        <taxon>Micrococcaceae</taxon>
        <taxon>Citricoccus</taxon>
    </lineage>
</organism>
<keyword evidence="1" id="KW-0472">Membrane</keyword>
<gene>
    <name evidence="2" type="ORF">GCM10010977_11590</name>
</gene>
<protein>
    <recommendedName>
        <fullName evidence="4">DUF456 domain-containing protein</fullName>
    </recommendedName>
</protein>
<reference evidence="3" key="1">
    <citation type="journal article" date="2019" name="Int. J. Syst. Evol. Microbiol.">
        <title>The Global Catalogue of Microorganisms (GCM) 10K type strain sequencing project: providing services to taxonomists for standard genome sequencing and annotation.</title>
        <authorList>
            <consortium name="The Broad Institute Genomics Platform"/>
            <consortium name="The Broad Institute Genome Sequencing Center for Infectious Disease"/>
            <person name="Wu L."/>
            <person name="Ma J."/>
        </authorList>
    </citation>
    <scope>NUCLEOTIDE SEQUENCE [LARGE SCALE GENOMIC DNA]</scope>
    <source>
        <strain evidence="3">CGMCC 1.7064</strain>
    </source>
</reference>
<feature type="transmembrane region" description="Helical" evidence="1">
    <location>
        <begin position="100"/>
        <end position="124"/>
    </location>
</feature>
<dbReference type="Proteomes" id="UP000642509">
    <property type="component" value="Unassembled WGS sequence"/>
</dbReference>
<evidence type="ECO:0000313" key="2">
    <source>
        <dbReference type="EMBL" id="GGO43443.1"/>
    </source>
</evidence>
<accession>A0ABQ2LXK4</accession>